<comment type="caution">
    <text evidence="1">The sequence shown here is derived from an EMBL/GenBank/DDBJ whole genome shotgun (WGS) entry which is preliminary data.</text>
</comment>
<evidence type="ECO:0000313" key="2">
    <source>
        <dbReference type="Proteomes" id="UP000196232"/>
    </source>
</evidence>
<protein>
    <recommendedName>
        <fullName evidence="3">Head-tail adaptor protein</fullName>
    </recommendedName>
</protein>
<dbReference type="Proteomes" id="UP000196232">
    <property type="component" value="Unassembled WGS sequence"/>
</dbReference>
<evidence type="ECO:0008006" key="3">
    <source>
        <dbReference type="Google" id="ProtNLM"/>
    </source>
</evidence>
<dbReference type="EMBL" id="MYFM01000007">
    <property type="protein sequence ID" value="OVE96548.1"/>
    <property type="molecule type" value="Genomic_DNA"/>
</dbReference>
<name>A0A202F7Y0_9LACO</name>
<dbReference type="RefSeq" id="WP_056951607.1">
    <property type="nucleotide sequence ID" value="NZ_LNUA01000011.1"/>
</dbReference>
<sequence>MKRRLTNFTDGVLHYGTIKTKRNELKEKIGFDLIEAGFLFFDYKQIRQEDEELFDSGKDQTSNLKVETFFVPGIDKNIQKVAINDDYYEIEYIDLSTDRQKMFWYLTKEGNLNEI</sequence>
<dbReference type="AlphaFoldDB" id="A0A202F7Y0"/>
<gene>
    <name evidence="1" type="ORF">LKACC16343_02217</name>
</gene>
<organism evidence="1 2">
    <name type="scientific">Companilactobacillus bobalius</name>
    <dbReference type="NCBI Taxonomy" id="2801451"/>
    <lineage>
        <taxon>Bacteria</taxon>
        <taxon>Bacillati</taxon>
        <taxon>Bacillota</taxon>
        <taxon>Bacilli</taxon>
        <taxon>Lactobacillales</taxon>
        <taxon>Lactobacillaceae</taxon>
        <taxon>Companilactobacillus</taxon>
    </lineage>
</organism>
<evidence type="ECO:0000313" key="1">
    <source>
        <dbReference type="EMBL" id="OVE96548.1"/>
    </source>
</evidence>
<proteinExistence type="predicted"/>
<reference evidence="1 2" key="1">
    <citation type="submission" date="2017-03" db="EMBL/GenBank/DDBJ databases">
        <title>Genome sequence of Lactobacillus bobalius KACC 16343.</title>
        <authorList>
            <person name="Chun J."/>
        </authorList>
    </citation>
    <scope>NUCLEOTIDE SEQUENCE [LARGE SCALE GENOMIC DNA]</scope>
    <source>
        <strain evidence="1 2">KACC 16343</strain>
    </source>
</reference>
<accession>A0A202F7Y0</accession>